<feature type="transmembrane region" description="Helical" evidence="2">
    <location>
        <begin position="198"/>
        <end position="215"/>
    </location>
</feature>
<feature type="region of interest" description="Disordered" evidence="1">
    <location>
        <begin position="353"/>
        <end position="397"/>
    </location>
</feature>
<evidence type="ECO:0000313" key="4">
    <source>
        <dbReference type="Proteomes" id="UP001268542"/>
    </source>
</evidence>
<feature type="region of interest" description="Disordered" evidence="1">
    <location>
        <begin position="437"/>
        <end position="499"/>
    </location>
</feature>
<dbReference type="Proteomes" id="UP001268542">
    <property type="component" value="Unassembled WGS sequence"/>
</dbReference>
<feature type="transmembrane region" description="Helical" evidence="2">
    <location>
        <begin position="75"/>
        <end position="97"/>
    </location>
</feature>
<feature type="compositionally biased region" description="Low complexity" evidence="1">
    <location>
        <begin position="439"/>
        <end position="470"/>
    </location>
</feature>
<proteinExistence type="predicted"/>
<feature type="transmembrane region" description="Helical" evidence="2">
    <location>
        <begin position="295"/>
        <end position="319"/>
    </location>
</feature>
<sequence>MSRGTAGSGWGAPHPLIDLNPIDDIGGLIQDGLADMWTSAMLALWSAGLWAMKSIMQLLDRFLTPDVTDPGLSQLYGVTLGLSVLVALVIAFGQIGLAVVRRDGSNLGSLLVGLVQYGAVVVGWVAVCAGLIVASAGLTSGLLETLLGIEDFSGYETAAGWPERIGGTVGATVLALCSLFLLIPAAFGYVLIMLVREASLLILVATMPIAAAGALGDGTRAWMWKSLRWFVACVLIAPCLALVLGIGVQITRAAFPDGAVADPAAEDVIAGATGSGDVNWAELLESYGSAQESQLGMAVVGCVIMVLACFCPMVLFRLLAFVDPGTSSGAAFRANLAANGGVGGLLGRNGGSGAQGTSAAMQMGDDGRSGGEAGADAQTTDRWQGAPSGSRKGPGGFSVVGAVGAAAGTTIRGMGRVALTGASLLVDVNGQGGVGDGGYYDTSPAPRPTAARRASAPEGPSVPSPGSGVANDPPTPSSVAPGPAGASGAADAAGGVVIP</sequence>
<dbReference type="RefSeq" id="WP_315735106.1">
    <property type="nucleotide sequence ID" value="NZ_JAVYII010000008.1"/>
</dbReference>
<dbReference type="EMBL" id="JAVYII010000008">
    <property type="protein sequence ID" value="MDT9594894.1"/>
    <property type="molecule type" value="Genomic_DNA"/>
</dbReference>
<evidence type="ECO:0000313" key="3">
    <source>
        <dbReference type="EMBL" id="MDT9594894.1"/>
    </source>
</evidence>
<dbReference type="Pfam" id="PF19590">
    <property type="entry name" value="TrbL_3"/>
    <property type="match status" value="1"/>
</dbReference>
<feature type="transmembrane region" description="Helical" evidence="2">
    <location>
        <begin position="117"/>
        <end position="147"/>
    </location>
</feature>
<evidence type="ECO:0000256" key="1">
    <source>
        <dbReference type="SAM" id="MobiDB-lite"/>
    </source>
</evidence>
<organism evidence="3 4">
    <name type="scientific">Nocardioides imazamoxiresistens</name>
    <dbReference type="NCBI Taxonomy" id="3231893"/>
    <lineage>
        <taxon>Bacteria</taxon>
        <taxon>Bacillati</taxon>
        <taxon>Actinomycetota</taxon>
        <taxon>Actinomycetes</taxon>
        <taxon>Propionibacteriales</taxon>
        <taxon>Nocardioidaceae</taxon>
        <taxon>Nocardioides</taxon>
    </lineage>
</organism>
<reference evidence="3 4" key="1">
    <citation type="submission" date="2023-08" db="EMBL/GenBank/DDBJ databases">
        <title>Nocardioides seae sp. nov., a bacterium isolated from a soil.</title>
        <authorList>
            <person name="Wang X."/>
        </authorList>
    </citation>
    <scope>NUCLEOTIDE SEQUENCE [LARGE SCALE GENOMIC DNA]</scope>
    <source>
        <strain evidence="3 4">YZH12</strain>
    </source>
</reference>
<protein>
    <recommendedName>
        <fullName evidence="5">TrbL/VirB6 plasmid conjugal transfer protein</fullName>
    </recommendedName>
</protein>
<accession>A0ABU3Q0A2</accession>
<evidence type="ECO:0000256" key="2">
    <source>
        <dbReference type="SAM" id="Phobius"/>
    </source>
</evidence>
<evidence type="ECO:0008006" key="5">
    <source>
        <dbReference type="Google" id="ProtNLM"/>
    </source>
</evidence>
<feature type="transmembrane region" description="Helical" evidence="2">
    <location>
        <begin position="168"/>
        <end position="192"/>
    </location>
</feature>
<gene>
    <name evidence="3" type="ORF">RDV89_17530</name>
</gene>
<keyword evidence="2" id="KW-1133">Transmembrane helix</keyword>
<feature type="compositionally biased region" description="Low complexity" evidence="1">
    <location>
        <begin position="477"/>
        <end position="499"/>
    </location>
</feature>
<keyword evidence="2" id="KW-0472">Membrane</keyword>
<dbReference type="InterPro" id="IPR045782">
    <property type="entry name" value="TrbL_3"/>
</dbReference>
<keyword evidence="2" id="KW-0812">Transmembrane</keyword>
<comment type="caution">
    <text evidence="3">The sequence shown here is derived from an EMBL/GenBank/DDBJ whole genome shotgun (WGS) entry which is preliminary data.</text>
</comment>
<name>A0ABU3Q0A2_9ACTN</name>
<keyword evidence="4" id="KW-1185">Reference proteome</keyword>
<feature type="transmembrane region" description="Helical" evidence="2">
    <location>
        <begin position="227"/>
        <end position="250"/>
    </location>
</feature>